<protein>
    <recommendedName>
        <fullName evidence="6 10">UDP-glucose 4-epimerase</fullName>
        <ecNumber evidence="5 10">5.1.3.2</ecNumber>
    </recommendedName>
</protein>
<feature type="domain" description="NAD-dependent epimerase/dehydratase" evidence="11">
    <location>
        <begin position="28"/>
        <end position="278"/>
    </location>
</feature>
<evidence type="ECO:0000256" key="6">
    <source>
        <dbReference type="ARBA" id="ARBA00018569"/>
    </source>
</evidence>
<dbReference type="EC" id="5.1.3.2" evidence="5 10"/>
<dbReference type="PANTHER" id="PTHR43725">
    <property type="entry name" value="UDP-GLUCOSE 4-EPIMERASE"/>
    <property type="match status" value="1"/>
</dbReference>
<keyword evidence="13" id="KW-1185">Reference proteome</keyword>
<dbReference type="Gene3D" id="3.90.25.10">
    <property type="entry name" value="UDP-galactose 4-epimerase, domain 1"/>
    <property type="match status" value="1"/>
</dbReference>
<evidence type="ECO:0000313" key="12">
    <source>
        <dbReference type="EMBL" id="MBK1826967.1"/>
    </source>
</evidence>
<dbReference type="InterPro" id="IPR001509">
    <property type="entry name" value="Epimerase_deHydtase"/>
</dbReference>
<name>A0A934VFG3_9BACT</name>
<evidence type="ECO:0000256" key="9">
    <source>
        <dbReference type="ARBA" id="ARBA00023277"/>
    </source>
</evidence>
<keyword evidence="9 10" id="KW-0119">Carbohydrate metabolism</keyword>
<dbReference type="PANTHER" id="PTHR43725:SF53">
    <property type="entry name" value="UDP-ARABINOSE 4-EPIMERASE 1"/>
    <property type="match status" value="1"/>
</dbReference>
<organism evidence="12 13">
    <name type="scientific">Haloferula rosea</name>
    <dbReference type="NCBI Taxonomy" id="490093"/>
    <lineage>
        <taxon>Bacteria</taxon>
        <taxon>Pseudomonadati</taxon>
        <taxon>Verrucomicrobiota</taxon>
        <taxon>Verrucomicrobiia</taxon>
        <taxon>Verrucomicrobiales</taxon>
        <taxon>Verrucomicrobiaceae</taxon>
        <taxon>Haloferula</taxon>
    </lineage>
</organism>
<dbReference type="Gene3D" id="3.40.50.720">
    <property type="entry name" value="NAD(P)-binding Rossmann-like Domain"/>
    <property type="match status" value="1"/>
</dbReference>
<dbReference type="InterPro" id="IPR036291">
    <property type="entry name" value="NAD(P)-bd_dom_sf"/>
</dbReference>
<keyword evidence="7 10" id="KW-0520">NAD</keyword>
<dbReference type="NCBIfam" id="TIGR01179">
    <property type="entry name" value="galE"/>
    <property type="match status" value="1"/>
</dbReference>
<dbReference type="GO" id="GO:0006012">
    <property type="term" value="P:galactose metabolic process"/>
    <property type="evidence" value="ECO:0007669"/>
    <property type="project" value="InterPro"/>
</dbReference>
<dbReference type="Pfam" id="PF01370">
    <property type="entry name" value="Epimerase"/>
    <property type="match status" value="1"/>
</dbReference>
<dbReference type="SUPFAM" id="SSF51735">
    <property type="entry name" value="NAD(P)-binding Rossmann-fold domains"/>
    <property type="match status" value="1"/>
</dbReference>
<dbReference type="Proteomes" id="UP000658278">
    <property type="component" value="Unassembled WGS sequence"/>
</dbReference>
<evidence type="ECO:0000259" key="11">
    <source>
        <dbReference type="Pfam" id="PF01370"/>
    </source>
</evidence>
<evidence type="ECO:0000256" key="2">
    <source>
        <dbReference type="ARBA" id="ARBA00001911"/>
    </source>
</evidence>
<evidence type="ECO:0000256" key="4">
    <source>
        <dbReference type="ARBA" id="ARBA00007637"/>
    </source>
</evidence>
<evidence type="ECO:0000313" key="13">
    <source>
        <dbReference type="Proteomes" id="UP000658278"/>
    </source>
</evidence>
<evidence type="ECO:0000256" key="5">
    <source>
        <dbReference type="ARBA" id="ARBA00013189"/>
    </source>
</evidence>
<accession>A0A934VFG3</accession>
<comment type="cofactor">
    <cofactor evidence="2 10">
        <name>NAD(+)</name>
        <dbReference type="ChEBI" id="CHEBI:57540"/>
    </cofactor>
</comment>
<comment type="similarity">
    <text evidence="4 10">Belongs to the NAD(P)-dependent epimerase/dehydratase family.</text>
</comment>
<evidence type="ECO:0000256" key="3">
    <source>
        <dbReference type="ARBA" id="ARBA00004947"/>
    </source>
</evidence>
<dbReference type="InterPro" id="IPR005886">
    <property type="entry name" value="UDP_G4E"/>
</dbReference>
<gene>
    <name evidence="12" type="primary">galE</name>
    <name evidence="12" type="ORF">JIN81_08045</name>
</gene>
<dbReference type="GO" id="GO:0003978">
    <property type="term" value="F:UDP-glucose 4-epimerase activity"/>
    <property type="evidence" value="ECO:0007669"/>
    <property type="project" value="UniProtKB-UniRule"/>
</dbReference>
<dbReference type="CDD" id="cd05247">
    <property type="entry name" value="UDP_G4E_1_SDR_e"/>
    <property type="match status" value="1"/>
</dbReference>
<comment type="caution">
    <text evidence="12">The sequence shown here is derived from an EMBL/GenBank/DDBJ whole genome shotgun (WGS) entry which is preliminary data.</text>
</comment>
<dbReference type="AlphaFoldDB" id="A0A934VFG3"/>
<keyword evidence="8 10" id="KW-0413">Isomerase</keyword>
<comment type="pathway">
    <text evidence="3 10">Carbohydrate metabolism; galactose metabolism.</text>
</comment>
<evidence type="ECO:0000256" key="7">
    <source>
        <dbReference type="ARBA" id="ARBA00023027"/>
    </source>
</evidence>
<sequence length="356" mass="38802">MSAFGREGVDSRRIASFSECPLSAQNSILVTGGAGYIGSHTVRLLASQGRKVVVLDSLVFGHEGAIVDEGVELVVGEVGDRELVDRLFTEHKFDAVVHFAAFAYVGESVTDPLKYYRNNTAEPLTLLEVMQKHGCKTFVFSSTCATYGVPESVPIVESNPQDPINPYGRSKLMVEWILRDCDSAWGLKSACLRYFNASGSSADGKIGEDHDPETHLIPRVLMAITGEISHLDVFGTDYPTPDGTCIRDYIHVEDLASAHAKAIDHLAAGGDSVRCNLGTGVGVSVKQIIQAAEEVTGKEVPIKYGPRREGDPPQLLADPSYAKEKLGWEAQFKDVHDMVRSAWSWMSGPQKGRYEK</sequence>
<proteinExistence type="inferred from homology"/>
<evidence type="ECO:0000256" key="1">
    <source>
        <dbReference type="ARBA" id="ARBA00000083"/>
    </source>
</evidence>
<evidence type="ECO:0000256" key="10">
    <source>
        <dbReference type="RuleBase" id="RU366046"/>
    </source>
</evidence>
<dbReference type="EMBL" id="JAENII010000005">
    <property type="protein sequence ID" value="MBK1826967.1"/>
    <property type="molecule type" value="Genomic_DNA"/>
</dbReference>
<comment type="subunit">
    <text evidence="10">Homodimer.</text>
</comment>
<evidence type="ECO:0000256" key="8">
    <source>
        <dbReference type="ARBA" id="ARBA00023235"/>
    </source>
</evidence>
<comment type="catalytic activity">
    <reaction evidence="1 10">
        <text>UDP-alpha-D-glucose = UDP-alpha-D-galactose</text>
        <dbReference type="Rhea" id="RHEA:22168"/>
        <dbReference type="ChEBI" id="CHEBI:58885"/>
        <dbReference type="ChEBI" id="CHEBI:66914"/>
        <dbReference type="EC" id="5.1.3.2"/>
    </reaction>
</comment>
<reference evidence="12" key="1">
    <citation type="submission" date="2021-01" db="EMBL/GenBank/DDBJ databases">
        <title>Modified the classification status of verrucomicrobia.</title>
        <authorList>
            <person name="Feng X."/>
        </authorList>
    </citation>
    <scope>NUCLEOTIDE SEQUENCE</scope>
    <source>
        <strain evidence="12">KCTC 22201</strain>
    </source>
</reference>